<dbReference type="EMBL" id="UAWL01000006">
    <property type="protein sequence ID" value="SQB97626.1"/>
    <property type="molecule type" value="Genomic_DNA"/>
</dbReference>
<dbReference type="PANTHER" id="PTHR30443:SF0">
    <property type="entry name" value="PHOSPHOETHANOLAMINE TRANSFERASE EPTA"/>
    <property type="match status" value="1"/>
</dbReference>
<evidence type="ECO:0000259" key="9">
    <source>
        <dbReference type="Pfam" id="PF00884"/>
    </source>
</evidence>
<evidence type="ECO:0000256" key="1">
    <source>
        <dbReference type="ARBA" id="ARBA00004429"/>
    </source>
</evidence>
<dbReference type="GO" id="GO:0016776">
    <property type="term" value="F:phosphotransferase activity, phosphate group as acceptor"/>
    <property type="evidence" value="ECO:0007669"/>
    <property type="project" value="TreeGrafter"/>
</dbReference>
<dbReference type="InterPro" id="IPR012549">
    <property type="entry name" value="EptA-like_N"/>
</dbReference>
<gene>
    <name evidence="11" type="primary">eptA</name>
    <name evidence="11" type="ORF">NCTC13102_00291</name>
</gene>
<feature type="transmembrane region" description="Helical" evidence="8">
    <location>
        <begin position="133"/>
        <end position="153"/>
    </location>
</feature>
<feature type="transmembrane region" description="Helical" evidence="8">
    <location>
        <begin position="56"/>
        <end position="75"/>
    </location>
</feature>
<proteinExistence type="predicted"/>
<comment type="subcellular location">
    <subcellularLocation>
        <location evidence="1">Cell inner membrane</location>
        <topology evidence="1">Multi-pass membrane protein</topology>
    </subcellularLocation>
</comment>
<organism evidence="11 12">
    <name type="scientific">Helicobacter fennelliae</name>
    <dbReference type="NCBI Taxonomy" id="215"/>
    <lineage>
        <taxon>Bacteria</taxon>
        <taxon>Pseudomonadati</taxon>
        <taxon>Campylobacterota</taxon>
        <taxon>Epsilonproteobacteria</taxon>
        <taxon>Campylobacterales</taxon>
        <taxon>Helicobacteraceae</taxon>
        <taxon>Helicobacter</taxon>
    </lineage>
</organism>
<dbReference type="GO" id="GO:0005886">
    <property type="term" value="C:plasma membrane"/>
    <property type="evidence" value="ECO:0007669"/>
    <property type="project" value="UniProtKB-SubCell"/>
</dbReference>
<dbReference type="Pfam" id="PF00884">
    <property type="entry name" value="Sulfatase"/>
    <property type="match status" value="1"/>
</dbReference>
<evidence type="ECO:0000256" key="3">
    <source>
        <dbReference type="ARBA" id="ARBA00022519"/>
    </source>
</evidence>
<protein>
    <submittedName>
        <fullName evidence="11">Membrane-associated sulfatase</fullName>
        <ecNumber evidence="11">2.7.-.-</ecNumber>
    </submittedName>
</protein>
<dbReference type="EC" id="2.7.-.-" evidence="11"/>
<accession>A0A2X3BE30</accession>
<evidence type="ECO:0000256" key="5">
    <source>
        <dbReference type="ARBA" id="ARBA00022692"/>
    </source>
</evidence>
<dbReference type="Proteomes" id="UP000250166">
    <property type="component" value="Unassembled WGS sequence"/>
</dbReference>
<evidence type="ECO:0000256" key="8">
    <source>
        <dbReference type="SAM" id="Phobius"/>
    </source>
</evidence>
<evidence type="ECO:0000256" key="7">
    <source>
        <dbReference type="ARBA" id="ARBA00023136"/>
    </source>
</evidence>
<keyword evidence="5 8" id="KW-0812">Transmembrane</keyword>
<feature type="transmembrane region" description="Helical" evidence="8">
    <location>
        <begin position="165"/>
        <end position="182"/>
    </location>
</feature>
<keyword evidence="2" id="KW-1003">Cell membrane</keyword>
<keyword evidence="3" id="KW-0997">Cell inner membrane</keyword>
<reference evidence="11 12" key="1">
    <citation type="submission" date="2018-06" db="EMBL/GenBank/DDBJ databases">
        <authorList>
            <consortium name="Pathogen Informatics"/>
            <person name="Doyle S."/>
        </authorList>
    </citation>
    <scope>NUCLEOTIDE SEQUENCE [LARGE SCALE GENOMIC DNA]</scope>
    <source>
        <strain evidence="11 12">NCTC13102</strain>
    </source>
</reference>
<dbReference type="CDD" id="cd16017">
    <property type="entry name" value="LptA"/>
    <property type="match status" value="1"/>
</dbReference>
<sequence>MKYKNPNQNLKRWNLTSRMPHFSYHLLIALCCCIFGIVYNLSFWERASSFVNQNGGFSLYVSLFVVFVLIIWLCIEIITFRVYARYMLALLFLICACSAFFMDSLKIGINKSIIESLLNTSFREAKDFLSLKFIVYLIVAAFLPMCILFCIPLRQTSFIQDCKQKALIIPCLIILIGTLYVTQGQKIIFTFKNTGGLMFVLNPIAPIRAAGDYVIDKVILPKSYTHIGLDAHTLAKNKLFVLIIGESARAQNLASYGYNKNTTPFTSKIQNIIYFKNFYSCGVITAISIPCMLTHHTQQTYIHRDLAQYTDNLLDVAQYAGYNVWWVSNNGGGCIGGVCNRLPQSQIVYFNQPKQLDTDMLPQIQDIITHAKPNTFIVINLLGSHGPRYDLKYPKQFEYFTPVCQDETLANCPQEHIINAYDNSLIHTDFFISEVIAMLEKSHFIDSSLWYVSDHGESLGEFGQYMHGGFPYTIAPQTQKHIPSMIWLKSPFGGRAKNNQSMPYQTNHTKWQKILESKQNHMLSHDYIFSTILSLLEIQTQIYDKDFDILR</sequence>
<keyword evidence="4 11" id="KW-0808">Transferase</keyword>
<keyword evidence="6 8" id="KW-1133">Transmembrane helix</keyword>
<evidence type="ECO:0000259" key="10">
    <source>
        <dbReference type="Pfam" id="PF08019"/>
    </source>
</evidence>
<dbReference type="PANTHER" id="PTHR30443">
    <property type="entry name" value="INNER MEMBRANE PROTEIN"/>
    <property type="match status" value="1"/>
</dbReference>
<dbReference type="Gene3D" id="3.40.720.10">
    <property type="entry name" value="Alkaline Phosphatase, subunit A"/>
    <property type="match status" value="1"/>
</dbReference>
<dbReference type="InterPro" id="IPR000917">
    <property type="entry name" value="Sulfatase_N"/>
</dbReference>
<evidence type="ECO:0000313" key="11">
    <source>
        <dbReference type="EMBL" id="SQB97626.1"/>
    </source>
</evidence>
<feature type="domain" description="Phosphoethanolamine transferase N-terminal" evidence="10">
    <location>
        <begin position="68"/>
        <end position="216"/>
    </location>
</feature>
<feature type="transmembrane region" description="Helical" evidence="8">
    <location>
        <begin position="21"/>
        <end position="44"/>
    </location>
</feature>
<evidence type="ECO:0000256" key="4">
    <source>
        <dbReference type="ARBA" id="ARBA00022679"/>
    </source>
</evidence>
<feature type="domain" description="Sulfatase N-terminal" evidence="9">
    <location>
        <begin position="239"/>
        <end position="537"/>
    </location>
</feature>
<feature type="transmembrane region" description="Helical" evidence="8">
    <location>
        <begin position="82"/>
        <end position="102"/>
    </location>
</feature>
<name>A0A2X3BE30_9HELI</name>
<dbReference type="RefSeq" id="WP_112058265.1">
    <property type="nucleotide sequence ID" value="NZ_UAWL01000006.1"/>
</dbReference>
<dbReference type="AlphaFoldDB" id="A0A2X3BE30"/>
<dbReference type="InterPro" id="IPR040423">
    <property type="entry name" value="PEA_transferase"/>
</dbReference>
<keyword evidence="7 8" id="KW-0472">Membrane</keyword>
<evidence type="ECO:0000256" key="6">
    <source>
        <dbReference type="ARBA" id="ARBA00022989"/>
    </source>
</evidence>
<dbReference type="InterPro" id="IPR017850">
    <property type="entry name" value="Alkaline_phosphatase_core_sf"/>
</dbReference>
<dbReference type="InterPro" id="IPR058130">
    <property type="entry name" value="PEA_transf_C"/>
</dbReference>
<dbReference type="Pfam" id="PF08019">
    <property type="entry name" value="EptA_B_N"/>
    <property type="match status" value="1"/>
</dbReference>
<evidence type="ECO:0000313" key="12">
    <source>
        <dbReference type="Proteomes" id="UP000250166"/>
    </source>
</evidence>
<dbReference type="SUPFAM" id="SSF53649">
    <property type="entry name" value="Alkaline phosphatase-like"/>
    <property type="match status" value="1"/>
</dbReference>
<evidence type="ECO:0000256" key="2">
    <source>
        <dbReference type="ARBA" id="ARBA00022475"/>
    </source>
</evidence>
<dbReference type="GO" id="GO:0009244">
    <property type="term" value="P:lipopolysaccharide core region biosynthetic process"/>
    <property type="evidence" value="ECO:0007669"/>
    <property type="project" value="TreeGrafter"/>
</dbReference>